<dbReference type="SUPFAM" id="SSF51126">
    <property type="entry name" value="Pectin lyase-like"/>
    <property type="match status" value="1"/>
</dbReference>
<evidence type="ECO:0000313" key="1">
    <source>
        <dbReference type="EMBL" id="GMA86202.1"/>
    </source>
</evidence>
<sequence>MQVQGGRNIRITGNRIPDADNAGLMITQDTAITSDLQFTDNWADGGGCTVNVAEKGKGPIQGLVVDSNRFGHATAVADCPVIAPSTTPMTAVGNVYDDTNLPARIRRNG</sequence>
<accession>A0ABQ6JDD1</accession>
<comment type="caution">
    <text evidence="1">The sequence shown here is derived from an EMBL/GenBank/DDBJ whole genome shotgun (WGS) entry which is preliminary data.</text>
</comment>
<proteinExistence type="predicted"/>
<reference evidence="2" key="1">
    <citation type="journal article" date="2019" name="Int. J. Syst. Evol. Microbiol.">
        <title>The Global Catalogue of Microorganisms (GCM) 10K type strain sequencing project: providing services to taxonomists for standard genome sequencing and annotation.</title>
        <authorList>
            <consortium name="The Broad Institute Genomics Platform"/>
            <consortium name="The Broad Institute Genome Sequencing Center for Infectious Disease"/>
            <person name="Wu L."/>
            <person name="Ma J."/>
        </authorList>
    </citation>
    <scope>NUCLEOTIDE SEQUENCE [LARGE SCALE GENOMIC DNA]</scope>
    <source>
        <strain evidence="2">NBRC 108730</strain>
    </source>
</reference>
<evidence type="ECO:0008006" key="3">
    <source>
        <dbReference type="Google" id="ProtNLM"/>
    </source>
</evidence>
<protein>
    <recommendedName>
        <fullName evidence="3">Right handed beta helix domain-containing protein</fullName>
    </recommendedName>
</protein>
<dbReference type="InterPro" id="IPR011050">
    <property type="entry name" value="Pectin_lyase_fold/virulence"/>
</dbReference>
<keyword evidence="2" id="KW-1185">Reference proteome</keyword>
<gene>
    <name evidence="1" type="ORF">GCM10025868_14520</name>
</gene>
<name>A0ABQ6JDD1_9ACTN</name>
<dbReference type="EMBL" id="BSUZ01000001">
    <property type="protein sequence ID" value="GMA86202.1"/>
    <property type="molecule type" value="Genomic_DNA"/>
</dbReference>
<evidence type="ECO:0000313" key="2">
    <source>
        <dbReference type="Proteomes" id="UP001157017"/>
    </source>
</evidence>
<dbReference type="Proteomes" id="UP001157017">
    <property type="component" value="Unassembled WGS sequence"/>
</dbReference>
<organism evidence="1 2">
    <name type="scientific">Angustibacter aerolatus</name>
    <dbReference type="NCBI Taxonomy" id="1162965"/>
    <lineage>
        <taxon>Bacteria</taxon>
        <taxon>Bacillati</taxon>
        <taxon>Actinomycetota</taxon>
        <taxon>Actinomycetes</taxon>
        <taxon>Kineosporiales</taxon>
        <taxon>Kineosporiaceae</taxon>
    </lineage>
</organism>